<keyword evidence="9" id="KW-1185">Reference proteome</keyword>
<accession>A0ABY2ZHM5</accession>
<evidence type="ECO:0000256" key="6">
    <source>
        <dbReference type="ARBA" id="ARBA00058212"/>
    </source>
</evidence>
<organism evidence="8 9">
    <name type="scientific">Pantoea eucalypti</name>
    <dbReference type="NCBI Taxonomy" id="470933"/>
    <lineage>
        <taxon>Bacteria</taxon>
        <taxon>Pseudomonadati</taxon>
        <taxon>Pseudomonadota</taxon>
        <taxon>Gammaproteobacteria</taxon>
        <taxon>Enterobacterales</taxon>
        <taxon>Erwiniaceae</taxon>
        <taxon>Pantoea</taxon>
    </lineage>
</organism>
<comment type="pathway">
    <text evidence="1">Cofactor biosynthesis; molybdopterin biosynthesis.</text>
</comment>
<sequence length="195" mass="21529">MNTLRIGLISVSDRAANGIYQDEGIPALESWLSRALSSPFEIESRLVPDEQPMIEHAICELVDERFCHLVLTTGGTGPARRDVTPDATLAVADREMPGFGEQMRQISLQFVPTAILSRQVGVIRKQSLILNLPGQPKSIKETLEGLKDEQGNVKVHGIFASVPYCLQLLDGPYVETHREVVAAFRPKSAIREINN</sequence>
<protein>
    <recommendedName>
        <fullName evidence="3">Molybdopterin adenylyltransferase</fullName>
        <ecNumber evidence="2">2.7.7.75</ecNumber>
    </recommendedName>
</protein>
<dbReference type="NCBIfam" id="NF006932">
    <property type="entry name" value="PRK09417.1"/>
    <property type="match status" value="1"/>
</dbReference>
<dbReference type="Pfam" id="PF00994">
    <property type="entry name" value="MoCF_biosynth"/>
    <property type="match status" value="1"/>
</dbReference>
<dbReference type="PANTHER" id="PTHR43764">
    <property type="entry name" value="MOLYBDENUM COFACTOR BIOSYNTHESIS"/>
    <property type="match status" value="1"/>
</dbReference>
<evidence type="ECO:0000256" key="5">
    <source>
        <dbReference type="ARBA" id="ARBA00051131"/>
    </source>
</evidence>
<feature type="domain" description="MoaB/Mog" evidence="7">
    <location>
        <begin position="7"/>
        <end position="153"/>
    </location>
</feature>
<comment type="function">
    <text evidence="6">Catalyzes the adenylation of molybdopterin as part of the biosynthesis of the molybdenum-cofactor.</text>
</comment>
<evidence type="ECO:0000256" key="2">
    <source>
        <dbReference type="ARBA" id="ARBA00012509"/>
    </source>
</evidence>
<dbReference type="EC" id="2.7.7.75" evidence="2"/>
<dbReference type="GeneID" id="90522423"/>
<dbReference type="CDD" id="cd00886">
    <property type="entry name" value="MogA_MoaB"/>
    <property type="match status" value="1"/>
</dbReference>
<evidence type="ECO:0000256" key="4">
    <source>
        <dbReference type="ARBA" id="ARBA00023150"/>
    </source>
</evidence>
<evidence type="ECO:0000259" key="7">
    <source>
        <dbReference type="SMART" id="SM00852"/>
    </source>
</evidence>
<evidence type="ECO:0000256" key="1">
    <source>
        <dbReference type="ARBA" id="ARBA00005046"/>
    </source>
</evidence>
<dbReference type="Proteomes" id="UP000315469">
    <property type="component" value="Unassembled WGS sequence"/>
</dbReference>
<dbReference type="Gene3D" id="3.40.980.10">
    <property type="entry name" value="MoaB/Mog-like domain"/>
    <property type="match status" value="1"/>
</dbReference>
<dbReference type="InterPro" id="IPR008284">
    <property type="entry name" value="MoCF_biosynth_CS"/>
</dbReference>
<keyword evidence="8" id="KW-0808">Transferase</keyword>
<keyword evidence="8" id="KW-0548">Nucleotidyltransferase</keyword>
<dbReference type="InterPro" id="IPR036425">
    <property type="entry name" value="MoaB/Mog-like_dom_sf"/>
</dbReference>
<comment type="catalytic activity">
    <reaction evidence="5">
        <text>molybdopterin + ATP + H(+) = adenylyl-molybdopterin + diphosphate</text>
        <dbReference type="Rhea" id="RHEA:31331"/>
        <dbReference type="ChEBI" id="CHEBI:15378"/>
        <dbReference type="ChEBI" id="CHEBI:30616"/>
        <dbReference type="ChEBI" id="CHEBI:33019"/>
        <dbReference type="ChEBI" id="CHEBI:58698"/>
        <dbReference type="ChEBI" id="CHEBI:62727"/>
        <dbReference type="EC" id="2.7.7.75"/>
    </reaction>
</comment>
<keyword evidence="4" id="KW-0501">Molybdenum cofactor biosynthesis</keyword>
<dbReference type="EMBL" id="VHJB01000068">
    <property type="protein sequence ID" value="TPV34529.1"/>
    <property type="molecule type" value="Genomic_DNA"/>
</dbReference>
<dbReference type="SMART" id="SM00852">
    <property type="entry name" value="MoCF_biosynth"/>
    <property type="match status" value="1"/>
</dbReference>
<dbReference type="PANTHER" id="PTHR43764:SF1">
    <property type="entry name" value="MOLYBDOPTERIN MOLYBDOTRANSFERASE"/>
    <property type="match status" value="1"/>
</dbReference>
<evidence type="ECO:0000313" key="9">
    <source>
        <dbReference type="Proteomes" id="UP000315469"/>
    </source>
</evidence>
<dbReference type="GO" id="GO:0061598">
    <property type="term" value="F:molybdopterin adenylyltransferase activity"/>
    <property type="evidence" value="ECO:0007669"/>
    <property type="project" value="UniProtKB-EC"/>
</dbReference>
<name>A0ABY2ZHM5_9GAMM</name>
<reference evidence="8 9" key="1">
    <citation type="submission" date="2019-06" db="EMBL/GenBank/DDBJ databases">
        <title>Taxogenomics and systematics of the genus Pantoea.</title>
        <authorList>
            <person name="Tambong J.T."/>
        </authorList>
    </citation>
    <scope>NUCLEOTIDE SEQUENCE [LARGE SCALE GENOMIC DNA]</scope>
    <source>
        <strain evidence="8 9">LMG 24197</strain>
    </source>
</reference>
<dbReference type="PROSITE" id="PS01078">
    <property type="entry name" value="MOCF_BIOSYNTHESIS_1"/>
    <property type="match status" value="1"/>
</dbReference>
<gene>
    <name evidence="8" type="ORF">FJW02_14885</name>
</gene>
<dbReference type="InterPro" id="IPR001453">
    <property type="entry name" value="MoaB/Mog_dom"/>
</dbReference>
<dbReference type="NCBIfam" id="TIGR00177">
    <property type="entry name" value="molyb_syn"/>
    <property type="match status" value="1"/>
</dbReference>
<evidence type="ECO:0000313" key="8">
    <source>
        <dbReference type="EMBL" id="TPV34529.1"/>
    </source>
</evidence>
<evidence type="ECO:0000256" key="3">
    <source>
        <dbReference type="ARBA" id="ARBA00013491"/>
    </source>
</evidence>
<dbReference type="SUPFAM" id="SSF53218">
    <property type="entry name" value="Molybdenum cofactor biosynthesis proteins"/>
    <property type="match status" value="1"/>
</dbReference>
<dbReference type="RefSeq" id="WP_078804758.1">
    <property type="nucleotide sequence ID" value="NZ_CP045720.1"/>
</dbReference>
<proteinExistence type="predicted"/>
<comment type="caution">
    <text evidence="8">The sequence shown here is derived from an EMBL/GenBank/DDBJ whole genome shotgun (WGS) entry which is preliminary data.</text>
</comment>
<dbReference type="InterPro" id="IPR051920">
    <property type="entry name" value="MPT_Adenylyltrnsfr/MoaC-Rel"/>
</dbReference>